<proteinExistence type="predicted"/>
<sequence length="90" mass="10098">MWPYKKRTIALFLLSCFLLWNSATSDDAKDILASRITFRIPIVLTLIDDTHVEISVATEAPLPTEIPTLIPVTQLPHPVPDNIPFPVAYN</sequence>
<accession>A0AAV9IMY4</accession>
<evidence type="ECO:0000313" key="3">
    <source>
        <dbReference type="Proteomes" id="UP001300502"/>
    </source>
</evidence>
<dbReference type="AlphaFoldDB" id="A0AAV9IMY4"/>
<evidence type="ECO:0000256" key="1">
    <source>
        <dbReference type="SAM" id="SignalP"/>
    </source>
</evidence>
<comment type="caution">
    <text evidence="2">The sequence shown here is derived from an EMBL/GenBank/DDBJ whole genome shotgun (WGS) entry which is preliminary data.</text>
</comment>
<dbReference type="Proteomes" id="UP001300502">
    <property type="component" value="Unassembled WGS sequence"/>
</dbReference>
<keyword evidence="1" id="KW-0732">Signal</keyword>
<gene>
    <name evidence="2" type="ORF">GAYE_SCF63G6669</name>
</gene>
<keyword evidence="3" id="KW-1185">Reference proteome</keyword>
<feature type="chain" id="PRO_5043832835" evidence="1">
    <location>
        <begin position="26"/>
        <end position="90"/>
    </location>
</feature>
<organism evidence="2 3">
    <name type="scientific">Galdieria yellowstonensis</name>
    <dbReference type="NCBI Taxonomy" id="3028027"/>
    <lineage>
        <taxon>Eukaryota</taxon>
        <taxon>Rhodophyta</taxon>
        <taxon>Bangiophyceae</taxon>
        <taxon>Galdieriales</taxon>
        <taxon>Galdieriaceae</taxon>
        <taxon>Galdieria</taxon>
    </lineage>
</organism>
<name>A0AAV9IMY4_9RHOD</name>
<reference evidence="2 3" key="1">
    <citation type="submission" date="2022-07" db="EMBL/GenBank/DDBJ databases">
        <title>Genome-wide signatures of adaptation to extreme environments.</title>
        <authorList>
            <person name="Cho C.H."/>
            <person name="Yoon H.S."/>
        </authorList>
    </citation>
    <scope>NUCLEOTIDE SEQUENCE [LARGE SCALE GENOMIC DNA]</scope>
    <source>
        <strain evidence="2 3">108.79 E11</strain>
    </source>
</reference>
<evidence type="ECO:0000313" key="2">
    <source>
        <dbReference type="EMBL" id="KAK4528724.1"/>
    </source>
</evidence>
<dbReference type="EMBL" id="JANCYU010000068">
    <property type="protein sequence ID" value="KAK4528724.1"/>
    <property type="molecule type" value="Genomic_DNA"/>
</dbReference>
<protein>
    <submittedName>
        <fullName evidence="2">Uncharacterized protein</fullName>
    </submittedName>
</protein>
<feature type="signal peptide" evidence="1">
    <location>
        <begin position="1"/>
        <end position="25"/>
    </location>
</feature>